<reference evidence="1 2" key="1">
    <citation type="submission" date="2019-01" db="EMBL/GenBank/DDBJ databases">
        <title>Zoogloea oleivorans genome sequencing and assembly.</title>
        <authorList>
            <person name="Tancsics A."/>
            <person name="Farkas M."/>
            <person name="Kriszt B."/>
            <person name="Maroti G."/>
            <person name="Horvath B."/>
        </authorList>
    </citation>
    <scope>NUCLEOTIDE SEQUENCE [LARGE SCALE GENOMIC DNA]</scope>
    <source>
        <strain evidence="1 2">Buc</strain>
    </source>
</reference>
<gene>
    <name evidence="1" type="ORF">ETQ85_00790</name>
</gene>
<dbReference type="RefSeq" id="WP_281283064.1">
    <property type="nucleotide sequence ID" value="NZ_SDKK01000001.1"/>
</dbReference>
<dbReference type="Gene3D" id="1.10.287.890">
    <property type="entry name" value="Crystal structure of tRNA isopentenylpyrophosphate transferase (bh2366) domain"/>
    <property type="match status" value="1"/>
</dbReference>
<dbReference type="Proteomes" id="UP000389128">
    <property type="component" value="Unassembled WGS sequence"/>
</dbReference>
<dbReference type="EMBL" id="SDKK01000001">
    <property type="protein sequence ID" value="TYC62301.1"/>
    <property type="molecule type" value="Genomic_DNA"/>
</dbReference>
<name>A0A6C2D8M2_9RHOO</name>
<organism evidence="1 2">
    <name type="scientific">Zoogloea oleivorans</name>
    <dbReference type="NCBI Taxonomy" id="1552750"/>
    <lineage>
        <taxon>Bacteria</taxon>
        <taxon>Pseudomonadati</taxon>
        <taxon>Pseudomonadota</taxon>
        <taxon>Betaproteobacteria</taxon>
        <taxon>Rhodocyclales</taxon>
        <taxon>Zoogloeaceae</taxon>
        <taxon>Zoogloea</taxon>
    </lineage>
</organism>
<evidence type="ECO:0000313" key="1">
    <source>
        <dbReference type="EMBL" id="TYC62301.1"/>
    </source>
</evidence>
<proteinExistence type="predicted"/>
<dbReference type="Gene3D" id="1.10.20.140">
    <property type="match status" value="1"/>
</dbReference>
<feature type="non-terminal residue" evidence="1">
    <location>
        <position position="1"/>
    </location>
</feature>
<evidence type="ECO:0000313" key="2">
    <source>
        <dbReference type="Proteomes" id="UP000389128"/>
    </source>
</evidence>
<dbReference type="GO" id="GO:0016740">
    <property type="term" value="F:transferase activity"/>
    <property type="evidence" value="ECO:0007669"/>
    <property type="project" value="UniProtKB-KW"/>
</dbReference>
<keyword evidence="1" id="KW-0808">Transferase</keyword>
<dbReference type="AlphaFoldDB" id="A0A6C2D8M2"/>
<keyword evidence="2" id="KW-1185">Reference proteome</keyword>
<sequence>ALACLDPDAAARLQPHGAQRIQRALEIVRLTGQPLAASYARRDAAPDSRRYIPIALTPSDRAVLHARIERRFDSMLLAGFVDEVVRLRRHYELTPNLPSMRCVGYRQALEYLEGHCDLPTFRNKGIFATRQLAKRQITWQRNFRENWGDLVELDCLAEHLEETVRQTVAQAL</sequence>
<dbReference type="Pfam" id="PF01715">
    <property type="entry name" value="IPPT"/>
    <property type="match status" value="1"/>
</dbReference>
<comment type="caution">
    <text evidence="1">The sequence shown here is derived from an EMBL/GenBank/DDBJ whole genome shotgun (WGS) entry which is preliminary data.</text>
</comment>
<accession>A0A6C2D8M2</accession>
<protein>
    <submittedName>
        <fullName evidence="1">tRNA (Adenosine(37)-N6)-dimethylallyltransferase MiaA</fullName>
    </submittedName>
</protein>